<protein>
    <submittedName>
        <fullName evidence="2">D-inositol-3-phosphate glycosyltransferase</fullName>
        <ecNumber evidence="2">2.4.1.250</ecNumber>
    </submittedName>
</protein>
<gene>
    <name evidence="2" type="primary">mshA_1</name>
    <name evidence="2" type="ORF">Q31a_17850</name>
</gene>
<dbReference type="AlphaFoldDB" id="A0A518G4G5"/>
<dbReference type="KEGG" id="ahel:Q31a_17850"/>
<dbReference type="OrthoDB" id="9802525at2"/>
<dbReference type="Pfam" id="PF00534">
    <property type="entry name" value="Glycos_transf_1"/>
    <property type="match status" value="1"/>
</dbReference>
<dbReference type="SUPFAM" id="SSF53756">
    <property type="entry name" value="UDP-Glycosyltransferase/glycogen phosphorylase"/>
    <property type="match status" value="1"/>
</dbReference>
<dbReference type="Proteomes" id="UP000318017">
    <property type="component" value="Chromosome"/>
</dbReference>
<name>A0A518G4G5_9BACT</name>
<evidence type="ECO:0000259" key="1">
    <source>
        <dbReference type="Pfam" id="PF00534"/>
    </source>
</evidence>
<dbReference type="InterPro" id="IPR001296">
    <property type="entry name" value="Glyco_trans_1"/>
</dbReference>
<accession>A0A518G4G5</accession>
<sequence length="344" mass="38710">MKVLIVNNMAPFIWGGAEFLAEALRTNLQKQGHESEVLRIPFEWDPPEVILSQMLMVRALELPNVDRVIALKFPAYLIRHPHKTLWIMHQYRQAYDLYDTDGSNLTGEMGKDIKSVIEEADQQAFAESRKLFVNSPTTQSRLQKYSGVESRVLICPVNDSELFSNGKHEDYMFVGGRVNLMKRQHLLLEALALADSSVKLIIAGPPDHESDAQRLQEITCRLGLQGRVKLDLRMLSREEYAIYMRNSLCAASLPFDEDSMSYVAMEAATAQKSIVTTTDSGGVLALVKSHVTGWVAPPDPQSLSEVLSDAFRNRATTIEYGQNAKQQLDLLGINWMNTIETLLQ</sequence>
<organism evidence="2 3">
    <name type="scientific">Aureliella helgolandensis</name>
    <dbReference type="NCBI Taxonomy" id="2527968"/>
    <lineage>
        <taxon>Bacteria</taxon>
        <taxon>Pseudomonadati</taxon>
        <taxon>Planctomycetota</taxon>
        <taxon>Planctomycetia</taxon>
        <taxon>Pirellulales</taxon>
        <taxon>Pirellulaceae</taxon>
        <taxon>Aureliella</taxon>
    </lineage>
</organism>
<evidence type="ECO:0000313" key="3">
    <source>
        <dbReference type="Proteomes" id="UP000318017"/>
    </source>
</evidence>
<dbReference type="PANTHER" id="PTHR12526:SF635">
    <property type="entry name" value="GLYCOSYL TRANSFERASE GROUP 1"/>
    <property type="match status" value="1"/>
</dbReference>
<proteinExistence type="predicted"/>
<reference evidence="2 3" key="1">
    <citation type="submission" date="2019-02" db="EMBL/GenBank/DDBJ databases">
        <title>Deep-cultivation of Planctomycetes and their phenomic and genomic characterization uncovers novel biology.</title>
        <authorList>
            <person name="Wiegand S."/>
            <person name="Jogler M."/>
            <person name="Boedeker C."/>
            <person name="Pinto D."/>
            <person name="Vollmers J."/>
            <person name="Rivas-Marin E."/>
            <person name="Kohn T."/>
            <person name="Peeters S.H."/>
            <person name="Heuer A."/>
            <person name="Rast P."/>
            <person name="Oberbeckmann S."/>
            <person name="Bunk B."/>
            <person name="Jeske O."/>
            <person name="Meyerdierks A."/>
            <person name="Storesund J.E."/>
            <person name="Kallscheuer N."/>
            <person name="Luecker S."/>
            <person name="Lage O.M."/>
            <person name="Pohl T."/>
            <person name="Merkel B.J."/>
            <person name="Hornburger P."/>
            <person name="Mueller R.-W."/>
            <person name="Bruemmer F."/>
            <person name="Labrenz M."/>
            <person name="Spormann A.M."/>
            <person name="Op den Camp H."/>
            <person name="Overmann J."/>
            <person name="Amann R."/>
            <person name="Jetten M.S.M."/>
            <person name="Mascher T."/>
            <person name="Medema M.H."/>
            <person name="Devos D.P."/>
            <person name="Kaster A.-K."/>
            <person name="Ovreas L."/>
            <person name="Rohde M."/>
            <person name="Galperin M.Y."/>
            <person name="Jogler C."/>
        </authorList>
    </citation>
    <scope>NUCLEOTIDE SEQUENCE [LARGE SCALE GENOMIC DNA]</scope>
    <source>
        <strain evidence="2 3">Q31a</strain>
    </source>
</reference>
<dbReference type="EMBL" id="CP036298">
    <property type="protein sequence ID" value="QDV23486.1"/>
    <property type="molecule type" value="Genomic_DNA"/>
</dbReference>
<feature type="domain" description="Glycosyl transferase family 1" evidence="1">
    <location>
        <begin position="168"/>
        <end position="326"/>
    </location>
</feature>
<dbReference type="EC" id="2.4.1.250" evidence="2"/>
<dbReference type="RefSeq" id="WP_145076463.1">
    <property type="nucleotide sequence ID" value="NZ_CP036298.1"/>
</dbReference>
<keyword evidence="2" id="KW-0808">Transferase</keyword>
<dbReference type="GO" id="GO:0102710">
    <property type="term" value="F:D-inositol-3-phosphate glycosyltransferase activity"/>
    <property type="evidence" value="ECO:0007669"/>
    <property type="project" value="UniProtKB-EC"/>
</dbReference>
<keyword evidence="2" id="KW-0328">Glycosyltransferase</keyword>
<dbReference type="PANTHER" id="PTHR12526">
    <property type="entry name" value="GLYCOSYLTRANSFERASE"/>
    <property type="match status" value="1"/>
</dbReference>
<evidence type="ECO:0000313" key="2">
    <source>
        <dbReference type="EMBL" id="QDV23486.1"/>
    </source>
</evidence>
<dbReference type="Gene3D" id="3.40.50.2000">
    <property type="entry name" value="Glycogen Phosphorylase B"/>
    <property type="match status" value="1"/>
</dbReference>
<keyword evidence="3" id="KW-1185">Reference proteome</keyword>